<dbReference type="GO" id="GO:0005886">
    <property type="term" value="C:plasma membrane"/>
    <property type="evidence" value="ECO:0007669"/>
    <property type="project" value="TreeGrafter"/>
</dbReference>
<keyword evidence="6" id="KW-1185">Reference proteome</keyword>
<feature type="domain" description="ABC transporter" evidence="4">
    <location>
        <begin position="4"/>
        <end position="227"/>
    </location>
</feature>
<dbReference type="Gene3D" id="3.40.50.300">
    <property type="entry name" value="P-loop containing nucleotide triphosphate hydrolases"/>
    <property type="match status" value="1"/>
</dbReference>
<accession>A0A9X9XIH1</accession>
<keyword evidence="3 5" id="KW-0067">ATP-binding</keyword>
<evidence type="ECO:0000313" key="5">
    <source>
        <dbReference type="EMBL" id="MBR0683507.1"/>
    </source>
</evidence>
<evidence type="ECO:0000256" key="3">
    <source>
        <dbReference type="ARBA" id="ARBA00022840"/>
    </source>
</evidence>
<dbReference type="InterPro" id="IPR014324">
    <property type="entry name" value="ABC_heterocyst_DevA"/>
</dbReference>
<dbReference type="RefSeq" id="WP_211849076.1">
    <property type="nucleotide sequence ID" value="NZ_JAAEDL010000034.1"/>
</dbReference>
<evidence type="ECO:0000256" key="1">
    <source>
        <dbReference type="ARBA" id="ARBA00022448"/>
    </source>
</evidence>
<dbReference type="EMBL" id="JAAEDL010000034">
    <property type="protein sequence ID" value="MBR0683507.1"/>
    <property type="molecule type" value="Genomic_DNA"/>
</dbReference>
<dbReference type="CDD" id="cd03255">
    <property type="entry name" value="ABC_MJ0796_LolCDE_FtsE"/>
    <property type="match status" value="1"/>
</dbReference>
<evidence type="ECO:0000313" key="6">
    <source>
        <dbReference type="Proteomes" id="UP001138709"/>
    </source>
</evidence>
<dbReference type="GO" id="GO:0016887">
    <property type="term" value="F:ATP hydrolysis activity"/>
    <property type="evidence" value="ECO:0007669"/>
    <property type="project" value="InterPro"/>
</dbReference>
<dbReference type="PANTHER" id="PTHR24220">
    <property type="entry name" value="IMPORT ATP-BINDING PROTEIN"/>
    <property type="match status" value="1"/>
</dbReference>
<reference evidence="5" key="1">
    <citation type="submission" date="2020-01" db="EMBL/GenBank/DDBJ databases">
        <authorList>
            <person name="Rat A."/>
        </authorList>
    </citation>
    <scope>NUCLEOTIDE SEQUENCE</scope>
    <source>
        <strain evidence="5">LMG 31228</strain>
    </source>
</reference>
<dbReference type="AlphaFoldDB" id="A0A9X9XIH1"/>
<dbReference type="InterPro" id="IPR017911">
    <property type="entry name" value="MacB-like_ATP-bd"/>
</dbReference>
<dbReference type="NCBIfam" id="TIGR02982">
    <property type="entry name" value="heterocyst_DevA"/>
    <property type="match status" value="1"/>
</dbReference>
<organism evidence="5 6">
    <name type="scientific">Neoroseomonas eburnea</name>
    <dbReference type="NCBI Taxonomy" id="1346889"/>
    <lineage>
        <taxon>Bacteria</taxon>
        <taxon>Pseudomonadati</taxon>
        <taxon>Pseudomonadota</taxon>
        <taxon>Alphaproteobacteria</taxon>
        <taxon>Acetobacterales</taxon>
        <taxon>Acetobacteraceae</taxon>
        <taxon>Neoroseomonas</taxon>
    </lineage>
</organism>
<dbReference type="InterPro" id="IPR017871">
    <property type="entry name" value="ABC_transporter-like_CS"/>
</dbReference>
<dbReference type="PANTHER" id="PTHR24220:SF376">
    <property type="entry name" value="ABC TRANSPORTER"/>
    <property type="match status" value="1"/>
</dbReference>
<gene>
    <name evidence="5" type="ORF">GXW74_23685</name>
</gene>
<protein>
    <submittedName>
        <fullName evidence="5">ATP-binding cassette domain-containing protein</fullName>
    </submittedName>
</protein>
<sequence length="227" mass="24243">MDPIKISKLTFAYGEGELRRPVLRDVALQVHAGEVVLLTGPSGSGKTTLLTLIGALRAMQEGSCRVLGRELMGASEHERVRLRRSIGFIFQNHNLLGFLTARQNVAMALEVEAALPERDRLARAGAMLAAVGLDGHEDKLPAKLSGGQRQRVAIARALVGEPGLVLADEPTAALDKVSGGEVAHLLRDMAKSRGTPILMVTHDPRILDIADRVVAMEDGRIVEAAAA</sequence>
<dbReference type="GO" id="GO:0022857">
    <property type="term" value="F:transmembrane transporter activity"/>
    <property type="evidence" value="ECO:0007669"/>
    <property type="project" value="TreeGrafter"/>
</dbReference>
<dbReference type="SMART" id="SM00382">
    <property type="entry name" value="AAA"/>
    <property type="match status" value="1"/>
</dbReference>
<evidence type="ECO:0000256" key="2">
    <source>
        <dbReference type="ARBA" id="ARBA00022741"/>
    </source>
</evidence>
<dbReference type="Proteomes" id="UP001138709">
    <property type="component" value="Unassembled WGS sequence"/>
</dbReference>
<dbReference type="InterPro" id="IPR027417">
    <property type="entry name" value="P-loop_NTPase"/>
</dbReference>
<dbReference type="SUPFAM" id="SSF52540">
    <property type="entry name" value="P-loop containing nucleoside triphosphate hydrolases"/>
    <property type="match status" value="1"/>
</dbReference>
<name>A0A9X9XIH1_9PROT</name>
<dbReference type="InterPro" id="IPR015854">
    <property type="entry name" value="ABC_transpr_LolD-like"/>
</dbReference>
<evidence type="ECO:0000259" key="4">
    <source>
        <dbReference type="PROSITE" id="PS50893"/>
    </source>
</evidence>
<dbReference type="Pfam" id="PF00005">
    <property type="entry name" value="ABC_tran"/>
    <property type="match status" value="1"/>
</dbReference>
<reference evidence="5" key="2">
    <citation type="journal article" date="2021" name="Syst. Appl. Microbiol.">
        <title>Roseomonas hellenica sp. nov., isolated from roots of wild-growing Alkanna tinctoria.</title>
        <authorList>
            <person name="Rat A."/>
            <person name="Naranjo H.D."/>
            <person name="Lebbe L."/>
            <person name="Cnockaert M."/>
            <person name="Krigas N."/>
            <person name="Grigoriadou K."/>
            <person name="Maloupa E."/>
            <person name="Willems A."/>
        </authorList>
    </citation>
    <scope>NUCLEOTIDE SEQUENCE</scope>
    <source>
        <strain evidence="5">LMG 31228</strain>
    </source>
</reference>
<comment type="caution">
    <text evidence="5">The sequence shown here is derived from an EMBL/GenBank/DDBJ whole genome shotgun (WGS) entry which is preliminary data.</text>
</comment>
<dbReference type="InterPro" id="IPR003593">
    <property type="entry name" value="AAA+_ATPase"/>
</dbReference>
<proteinExistence type="predicted"/>
<keyword evidence="1" id="KW-0813">Transport</keyword>
<dbReference type="PROSITE" id="PS00211">
    <property type="entry name" value="ABC_TRANSPORTER_1"/>
    <property type="match status" value="1"/>
</dbReference>
<dbReference type="PROSITE" id="PS50893">
    <property type="entry name" value="ABC_TRANSPORTER_2"/>
    <property type="match status" value="1"/>
</dbReference>
<keyword evidence="2" id="KW-0547">Nucleotide-binding</keyword>
<dbReference type="InterPro" id="IPR003439">
    <property type="entry name" value="ABC_transporter-like_ATP-bd"/>
</dbReference>
<dbReference type="GO" id="GO:0005524">
    <property type="term" value="F:ATP binding"/>
    <property type="evidence" value="ECO:0007669"/>
    <property type="project" value="UniProtKB-KW"/>
</dbReference>